<name>A0A9P4HL34_9PLEO</name>
<comment type="caution">
    <text evidence="5">The sequence shown here is derived from an EMBL/GenBank/DDBJ whole genome shotgun (WGS) entry which is preliminary data.</text>
</comment>
<dbReference type="InterPro" id="IPR014722">
    <property type="entry name" value="Rib_uL2_dom2"/>
</dbReference>
<dbReference type="GO" id="GO:1990904">
    <property type="term" value="C:ribonucleoprotein complex"/>
    <property type="evidence" value="ECO:0007669"/>
    <property type="project" value="UniProtKB-KW"/>
</dbReference>
<dbReference type="InterPro" id="IPR005825">
    <property type="entry name" value="Ribosomal_uL24_CS"/>
</dbReference>
<accession>A0A9P4HL34</accession>
<evidence type="ECO:0000256" key="1">
    <source>
        <dbReference type="ARBA" id="ARBA00010618"/>
    </source>
</evidence>
<keyword evidence="3" id="KW-0687">Ribonucleoprotein</keyword>
<dbReference type="Proteomes" id="UP000799777">
    <property type="component" value="Unassembled WGS sequence"/>
</dbReference>
<dbReference type="GO" id="GO:0006412">
    <property type="term" value="P:translation"/>
    <property type="evidence" value="ECO:0007669"/>
    <property type="project" value="InterPro"/>
</dbReference>
<protein>
    <recommendedName>
        <fullName evidence="7">KOW domain-containing protein</fullName>
    </recommendedName>
</protein>
<dbReference type="Gene3D" id="2.30.30.30">
    <property type="match status" value="1"/>
</dbReference>
<feature type="region of interest" description="Disordered" evidence="4">
    <location>
        <begin position="351"/>
        <end position="399"/>
    </location>
</feature>
<proteinExistence type="inferred from homology"/>
<feature type="compositionally biased region" description="Basic and acidic residues" evidence="4">
    <location>
        <begin position="367"/>
        <end position="390"/>
    </location>
</feature>
<gene>
    <name evidence="5" type="ORF">EK21DRAFT_54065</name>
</gene>
<dbReference type="CDD" id="cd06089">
    <property type="entry name" value="KOW_RPL26"/>
    <property type="match status" value="1"/>
</dbReference>
<reference evidence="5" key="1">
    <citation type="journal article" date="2020" name="Stud. Mycol.">
        <title>101 Dothideomycetes genomes: a test case for predicting lifestyles and emergence of pathogens.</title>
        <authorList>
            <person name="Haridas S."/>
            <person name="Albert R."/>
            <person name="Binder M."/>
            <person name="Bloem J."/>
            <person name="Labutti K."/>
            <person name="Salamov A."/>
            <person name="Andreopoulos B."/>
            <person name="Baker S."/>
            <person name="Barry K."/>
            <person name="Bills G."/>
            <person name="Bluhm B."/>
            <person name="Cannon C."/>
            <person name="Castanera R."/>
            <person name="Culley D."/>
            <person name="Daum C."/>
            <person name="Ezra D."/>
            <person name="Gonzalez J."/>
            <person name="Henrissat B."/>
            <person name="Kuo A."/>
            <person name="Liang C."/>
            <person name="Lipzen A."/>
            <person name="Lutzoni F."/>
            <person name="Magnuson J."/>
            <person name="Mondo S."/>
            <person name="Nolan M."/>
            <person name="Ohm R."/>
            <person name="Pangilinan J."/>
            <person name="Park H.-J."/>
            <person name="Ramirez L."/>
            <person name="Alfaro M."/>
            <person name="Sun H."/>
            <person name="Tritt A."/>
            <person name="Yoshinaga Y."/>
            <person name="Zwiers L.-H."/>
            <person name="Turgeon B."/>
            <person name="Goodwin S."/>
            <person name="Spatafora J."/>
            <person name="Crous P."/>
            <person name="Grigoriev I."/>
        </authorList>
    </citation>
    <scope>NUCLEOTIDE SEQUENCE</scope>
    <source>
        <strain evidence="5">CBS 110217</strain>
    </source>
</reference>
<dbReference type="PANTHER" id="PTHR12903">
    <property type="entry name" value="MITOCHONDRIAL RIBOSOMAL PROTEIN L24"/>
    <property type="match status" value="1"/>
</dbReference>
<evidence type="ECO:0000313" key="5">
    <source>
        <dbReference type="EMBL" id="KAF2035514.1"/>
    </source>
</evidence>
<comment type="similarity">
    <text evidence="1">Belongs to the universal ribosomal protein uL24 family.</text>
</comment>
<dbReference type="GO" id="GO:0003723">
    <property type="term" value="F:RNA binding"/>
    <property type="evidence" value="ECO:0007669"/>
    <property type="project" value="InterPro"/>
</dbReference>
<dbReference type="EMBL" id="ML978157">
    <property type="protein sequence ID" value="KAF2035514.1"/>
    <property type="molecule type" value="Genomic_DNA"/>
</dbReference>
<dbReference type="SUPFAM" id="SSF50104">
    <property type="entry name" value="Translation proteins SH3-like domain"/>
    <property type="match status" value="1"/>
</dbReference>
<dbReference type="OrthoDB" id="359154at2759"/>
<sequence>MNQLVVTPGRNAARQAKKLKEIRKVKGAIIWHERERQKRQKLFQERWESKQAVIQRIKWENENVQKVRKTALKNAKEDWQLGPLRPNRAIGEGADKFGALTAQQVQKPDIPVHTQKNRNEARLDKGLEPEYPLVVDDEKYFHIKPEDRVMIVNGPEKGKIGVVQDIVERTHEIIVRGVNMQNYDADIFNSTGEDIGPTRASEVPIPIANVRLVIPYEYTEVHTRIDENGVPRKVHEQKFEDVIVDKIRMERVTTGVNPFTGINYGNAEIPKEHQYDPISGLPIFHRYIAGTQHRIEWPWEKPEEIEDAGVAEEGKADTQTFLRRTIGTLRHPIKAIQQARAKKATEVAEAKAVPDELGGEEILSAQDEDKIEQIRNPKRPKSQDPRHAEAYDGTDTTRNIVEGSESMSYTLVAPPYPDTLAEELRGDIKSFEADARKNKDDAKPRAIRAKRVTEQSMAASEAAKARHAAVQRMKTPMQLRWEMEHAKKIKQQKKAPLVSTDELMAALGRHIQTQKAVRAQSVKTSEVD</sequence>
<dbReference type="InterPro" id="IPR008991">
    <property type="entry name" value="Translation_prot_SH3-like_sf"/>
</dbReference>
<organism evidence="5 6">
    <name type="scientific">Setomelanomma holmii</name>
    <dbReference type="NCBI Taxonomy" id="210430"/>
    <lineage>
        <taxon>Eukaryota</taxon>
        <taxon>Fungi</taxon>
        <taxon>Dikarya</taxon>
        <taxon>Ascomycota</taxon>
        <taxon>Pezizomycotina</taxon>
        <taxon>Dothideomycetes</taxon>
        <taxon>Pleosporomycetidae</taxon>
        <taxon>Pleosporales</taxon>
        <taxon>Pleosporineae</taxon>
        <taxon>Phaeosphaeriaceae</taxon>
        <taxon>Setomelanomma</taxon>
    </lineage>
</organism>
<dbReference type="PROSITE" id="PS01108">
    <property type="entry name" value="RIBOSOMAL_L24"/>
    <property type="match status" value="1"/>
</dbReference>
<dbReference type="AlphaFoldDB" id="A0A9P4HL34"/>
<keyword evidence="2" id="KW-0689">Ribosomal protein</keyword>
<dbReference type="GO" id="GO:0005840">
    <property type="term" value="C:ribosome"/>
    <property type="evidence" value="ECO:0007669"/>
    <property type="project" value="UniProtKB-KW"/>
</dbReference>
<evidence type="ECO:0008006" key="7">
    <source>
        <dbReference type="Google" id="ProtNLM"/>
    </source>
</evidence>
<dbReference type="InterPro" id="IPR041988">
    <property type="entry name" value="Ribosomal_uL24_KOW"/>
</dbReference>
<dbReference type="GO" id="GO:0003735">
    <property type="term" value="F:structural constituent of ribosome"/>
    <property type="evidence" value="ECO:0007669"/>
    <property type="project" value="InterPro"/>
</dbReference>
<evidence type="ECO:0000313" key="6">
    <source>
        <dbReference type="Proteomes" id="UP000799777"/>
    </source>
</evidence>
<evidence type="ECO:0000256" key="2">
    <source>
        <dbReference type="ARBA" id="ARBA00022980"/>
    </source>
</evidence>
<evidence type="ECO:0000256" key="4">
    <source>
        <dbReference type="SAM" id="MobiDB-lite"/>
    </source>
</evidence>
<dbReference type="InterPro" id="IPR003256">
    <property type="entry name" value="Ribosomal_uL24"/>
</dbReference>
<keyword evidence="6" id="KW-1185">Reference proteome</keyword>
<evidence type="ECO:0000256" key="3">
    <source>
        <dbReference type="ARBA" id="ARBA00023274"/>
    </source>
</evidence>